<dbReference type="GO" id="GO:0005829">
    <property type="term" value="C:cytosol"/>
    <property type="evidence" value="ECO:0007669"/>
    <property type="project" value="TreeGrafter"/>
</dbReference>
<feature type="domain" description="NusB/RsmB/TIM44" evidence="7">
    <location>
        <begin position="9"/>
        <end position="143"/>
    </location>
</feature>
<dbReference type="PANTHER" id="PTHR11078:SF3">
    <property type="entry name" value="ANTITERMINATION NUSB DOMAIN-CONTAINING PROTEIN"/>
    <property type="match status" value="1"/>
</dbReference>
<dbReference type="GO" id="GO:0006353">
    <property type="term" value="P:DNA-templated transcription termination"/>
    <property type="evidence" value="ECO:0007669"/>
    <property type="project" value="UniProtKB-UniRule"/>
</dbReference>
<keyword evidence="4 6" id="KW-0805">Transcription regulation</keyword>
<dbReference type="Proteomes" id="UP000294881">
    <property type="component" value="Unassembled WGS sequence"/>
</dbReference>
<dbReference type="OrthoDB" id="9797817at2"/>
<reference evidence="8 9" key="1">
    <citation type="submission" date="2019-03" db="EMBL/GenBank/DDBJ databases">
        <title>Genomic Encyclopedia of Type Strains, Phase IV (KMG-IV): sequencing the most valuable type-strain genomes for metagenomic binning, comparative biology and taxonomic classification.</title>
        <authorList>
            <person name="Goeker M."/>
        </authorList>
    </citation>
    <scope>NUCLEOTIDE SEQUENCE [LARGE SCALE GENOMIC DNA]</scope>
    <source>
        <strain evidence="8 9">DSM 22958</strain>
    </source>
</reference>
<keyword evidence="9" id="KW-1185">Reference proteome</keyword>
<evidence type="ECO:0000256" key="2">
    <source>
        <dbReference type="ARBA" id="ARBA00022814"/>
    </source>
</evidence>
<name>A0A4R2GU43_9HYPH</name>
<comment type="similarity">
    <text evidence="1 6">Belongs to the NusB family.</text>
</comment>
<dbReference type="RefSeq" id="WP_132005000.1">
    <property type="nucleotide sequence ID" value="NZ_JBHUNN010000002.1"/>
</dbReference>
<evidence type="ECO:0000259" key="7">
    <source>
        <dbReference type="Pfam" id="PF01029"/>
    </source>
</evidence>
<keyword evidence="2 6" id="KW-0889">Transcription antitermination</keyword>
<dbReference type="AlphaFoldDB" id="A0A4R2GU43"/>
<evidence type="ECO:0000256" key="6">
    <source>
        <dbReference type="HAMAP-Rule" id="MF_00073"/>
    </source>
</evidence>
<organism evidence="8 9">
    <name type="scientific">Camelimonas lactis</name>
    <dbReference type="NCBI Taxonomy" id="659006"/>
    <lineage>
        <taxon>Bacteria</taxon>
        <taxon>Pseudomonadati</taxon>
        <taxon>Pseudomonadota</taxon>
        <taxon>Alphaproteobacteria</taxon>
        <taxon>Hyphomicrobiales</taxon>
        <taxon>Chelatococcaceae</taxon>
        <taxon>Camelimonas</taxon>
    </lineage>
</organism>
<keyword evidence="3 6" id="KW-0694">RNA-binding</keyword>
<dbReference type="InterPro" id="IPR011605">
    <property type="entry name" value="NusB_fam"/>
</dbReference>
<dbReference type="NCBIfam" id="TIGR01951">
    <property type="entry name" value="nusB"/>
    <property type="match status" value="1"/>
</dbReference>
<dbReference type="PANTHER" id="PTHR11078">
    <property type="entry name" value="N UTILIZATION SUBSTANCE PROTEIN B-RELATED"/>
    <property type="match status" value="1"/>
</dbReference>
<dbReference type="Pfam" id="PF01029">
    <property type="entry name" value="NusB"/>
    <property type="match status" value="1"/>
</dbReference>
<dbReference type="InterPro" id="IPR035926">
    <property type="entry name" value="NusB-like_sf"/>
</dbReference>
<dbReference type="EMBL" id="SLWL01000004">
    <property type="protein sequence ID" value="TCO14181.1"/>
    <property type="molecule type" value="Genomic_DNA"/>
</dbReference>
<evidence type="ECO:0000256" key="5">
    <source>
        <dbReference type="ARBA" id="ARBA00023163"/>
    </source>
</evidence>
<proteinExistence type="inferred from homology"/>
<dbReference type="HAMAP" id="MF_00073">
    <property type="entry name" value="NusB"/>
    <property type="match status" value="1"/>
</dbReference>
<dbReference type="GO" id="GO:0031564">
    <property type="term" value="P:transcription antitermination"/>
    <property type="evidence" value="ECO:0007669"/>
    <property type="project" value="UniProtKB-KW"/>
</dbReference>
<evidence type="ECO:0000256" key="1">
    <source>
        <dbReference type="ARBA" id="ARBA00005952"/>
    </source>
</evidence>
<protein>
    <recommendedName>
        <fullName evidence="6">Transcription antitermination protein NusB</fullName>
    </recommendedName>
    <alternativeName>
        <fullName evidence="6">Antitermination factor NusB</fullName>
    </alternativeName>
</protein>
<keyword evidence="5 6" id="KW-0804">Transcription</keyword>
<sequence length="153" mass="17128">MARGEMRSAARLAAVQALYEMDVSGKGVLDAIAEFESHWMGREIEGMQFKPAEAAFFRDIVAGVVRDQARIDRNVDGALADKWPLRRIEPVLRAILRAGAYELFNRRDVPAKATISEYVDVARAFYEQDEPGMVNGVLDAIARKNRADELTSR</sequence>
<dbReference type="SUPFAM" id="SSF48013">
    <property type="entry name" value="NusB-like"/>
    <property type="match status" value="1"/>
</dbReference>
<evidence type="ECO:0000256" key="3">
    <source>
        <dbReference type="ARBA" id="ARBA00022884"/>
    </source>
</evidence>
<dbReference type="InterPro" id="IPR006027">
    <property type="entry name" value="NusB_RsmB_TIM44"/>
</dbReference>
<evidence type="ECO:0000313" key="8">
    <source>
        <dbReference type="EMBL" id="TCO14181.1"/>
    </source>
</evidence>
<evidence type="ECO:0000313" key="9">
    <source>
        <dbReference type="Proteomes" id="UP000294881"/>
    </source>
</evidence>
<comment type="caution">
    <text evidence="8">The sequence shown here is derived from an EMBL/GenBank/DDBJ whole genome shotgun (WGS) entry which is preliminary data.</text>
</comment>
<dbReference type="GO" id="GO:0003723">
    <property type="term" value="F:RNA binding"/>
    <property type="evidence" value="ECO:0007669"/>
    <property type="project" value="UniProtKB-UniRule"/>
</dbReference>
<comment type="function">
    <text evidence="6">Involved in transcription antitermination. Required for transcription of ribosomal RNA (rRNA) genes. Binds specifically to the boxA antiterminator sequence of the ribosomal RNA (rrn) operons.</text>
</comment>
<evidence type="ECO:0000256" key="4">
    <source>
        <dbReference type="ARBA" id="ARBA00023015"/>
    </source>
</evidence>
<accession>A0A4R2GU43</accession>
<dbReference type="Gene3D" id="1.10.940.10">
    <property type="entry name" value="NusB-like"/>
    <property type="match status" value="1"/>
</dbReference>
<gene>
    <name evidence="6" type="primary">nusB</name>
    <name evidence="8" type="ORF">EV666_104134</name>
</gene>